<comment type="caution">
    <text evidence="3">The sequence shown here is derived from an EMBL/GenBank/DDBJ whole genome shotgun (WGS) entry which is preliminary data.</text>
</comment>
<dbReference type="SUPFAM" id="SSF81301">
    <property type="entry name" value="Nucleotidyltransferase"/>
    <property type="match status" value="1"/>
</dbReference>
<feature type="domain" description="Poly(A) RNA polymerase mitochondrial-like central palm" evidence="2">
    <location>
        <begin position="170"/>
        <end position="270"/>
    </location>
</feature>
<protein>
    <recommendedName>
        <fullName evidence="2">Poly(A) RNA polymerase mitochondrial-like central palm domain-containing protein</fullName>
    </recommendedName>
</protein>
<dbReference type="Proteomes" id="UP000243579">
    <property type="component" value="Unassembled WGS sequence"/>
</dbReference>
<dbReference type="STRING" id="1202772.A0A1V9YMS8"/>
<gene>
    <name evidence="3" type="ORF">ACHHYP_09650</name>
</gene>
<evidence type="ECO:0000256" key="1">
    <source>
        <dbReference type="SAM" id="MobiDB-lite"/>
    </source>
</evidence>
<dbReference type="CDD" id="cd05402">
    <property type="entry name" value="NT_PAP_TUTase"/>
    <property type="match status" value="1"/>
</dbReference>
<evidence type="ECO:0000259" key="2">
    <source>
        <dbReference type="Pfam" id="PF22600"/>
    </source>
</evidence>
<dbReference type="GO" id="GO:0031123">
    <property type="term" value="P:RNA 3'-end processing"/>
    <property type="evidence" value="ECO:0007669"/>
    <property type="project" value="TreeGrafter"/>
</dbReference>
<dbReference type="Pfam" id="PF22600">
    <property type="entry name" value="MTPAP-like_central"/>
    <property type="match status" value="1"/>
</dbReference>
<sequence length="467" mass="51178">MPDTQAVCVKRCFRRLTVDTSQPPVSSGQKPHSKGSRKATAKHSVSGAHKPDSVWNKPIRSGEKTPSIAAALSPNSPSFPNNTTSPNFDTHQRAKASARAHLRASSASSPEEPCSPPAATDDFSAYGTVMYPSITSARPERWSRWMSRQVEAFVGDVNAVMVASAPAHCKALQCLTRLATGLWRHSYIDVYGSLSTHLALPGSDLDCVIVVPDAMRDLAPIAMLRSLLSRAKQKPAVGHAELLEGATIPVLKLEYRVGPVLVLLDISVGHSQGHSGLASRDLVRKFVQHMPALRPLALVLKAHLKARGLTCAFSGGLSSYALVLLIVRFLQCFGNVHLAHDEGPEVPTVYTFFRQDVVTWQGTVGMLVLIFLEHYMDFDFDKYGISVANDGEYILLQDVGSDGHHLATVHAHIIDPLCNRRIVGHSYRIREVPTSPRWVSHARQIANEWRVLHDSILQRTPLQAMVT</sequence>
<dbReference type="OrthoDB" id="273917at2759"/>
<dbReference type="PANTHER" id="PTHR23092:SF15">
    <property type="entry name" value="INACTIVE NON-CANONICAL POLY(A) RNA POLYMERASE PROTEIN TRF4-2-RELATED"/>
    <property type="match status" value="1"/>
</dbReference>
<dbReference type="PANTHER" id="PTHR23092">
    <property type="entry name" value="POLY(A) RNA POLYMERASE"/>
    <property type="match status" value="1"/>
</dbReference>
<dbReference type="GO" id="GO:0043634">
    <property type="term" value="P:polyadenylation-dependent ncRNA catabolic process"/>
    <property type="evidence" value="ECO:0007669"/>
    <property type="project" value="TreeGrafter"/>
</dbReference>
<dbReference type="SUPFAM" id="SSF81631">
    <property type="entry name" value="PAP/OAS1 substrate-binding domain"/>
    <property type="match status" value="1"/>
</dbReference>
<organism evidence="3 4">
    <name type="scientific">Achlya hypogyna</name>
    <name type="common">Oomycete</name>
    <name type="synonym">Protoachlya hypogyna</name>
    <dbReference type="NCBI Taxonomy" id="1202772"/>
    <lineage>
        <taxon>Eukaryota</taxon>
        <taxon>Sar</taxon>
        <taxon>Stramenopiles</taxon>
        <taxon>Oomycota</taxon>
        <taxon>Saprolegniomycetes</taxon>
        <taxon>Saprolegniales</taxon>
        <taxon>Achlyaceae</taxon>
        <taxon>Achlya</taxon>
    </lineage>
</organism>
<reference evidence="3 4" key="1">
    <citation type="journal article" date="2014" name="Genome Biol. Evol.">
        <title>The secreted proteins of Achlya hypogyna and Thraustotheca clavata identify the ancestral oomycete secretome and reveal gene acquisitions by horizontal gene transfer.</title>
        <authorList>
            <person name="Misner I."/>
            <person name="Blouin N."/>
            <person name="Leonard G."/>
            <person name="Richards T.A."/>
            <person name="Lane C.E."/>
        </authorList>
    </citation>
    <scope>NUCLEOTIDE SEQUENCE [LARGE SCALE GENOMIC DNA]</scope>
    <source>
        <strain evidence="3 4">ATCC 48635</strain>
    </source>
</reference>
<feature type="compositionally biased region" description="Polar residues" evidence="1">
    <location>
        <begin position="73"/>
        <end position="89"/>
    </location>
</feature>
<dbReference type="Gene3D" id="1.10.1410.10">
    <property type="match status" value="1"/>
</dbReference>
<dbReference type="GO" id="GO:0003729">
    <property type="term" value="F:mRNA binding"/>
    <property type="evidence" value="ECO:0007669"/>
    <property type="project" value="TreeGrafter"/>
</dbReference>
<feature type="compositionally biased region" description="Basic residues" evidence="1">
    <location>
        <begin position="31"/>
        <end position="41"/>
    </location>
</feature>
<dbReference type="GO" id="GO:1990817">
    <property type="term" value="F:poly(A) RNA polymerase activity"/>
    <property type="evidence" value="ECO:0007669"/>
    <property type="project" value="InterPro"/>
</dbReference>
<name>A0A1V9YMS8_ACHHY</name>
<dbReference type="EMBL" id="JNBR01001471">
    <property type="protein sequence ID" value="OQR87012.1"/>
    <property type="molecule type" value="Genomic_DNA"/>
</dbReference>
<feature type="compositionally biased region" description="Low complexity" evidence="1">
    <location>
        <begin position="103"/>
        <end position="112"/>
    </location>
</feature>
<feature type="compositionally biased region" description="Basic residues" evidence="1">
    <location>
        <begin position="93"/>
        <end position="102"/>
    </location>
</feature>
<evidence type="ECO:0000313" key="3">
    <source>
        <dbReference type="EMBL" id="OQR87012.1"/>
    </source>
</evidence>
<dbReference type="Gene3D" id="3.30.460.10">
    <property type="entry name" value="Beta Polymerase, domain 2"/>
    <property type="match status" value="1"/>
</dbReference>
<dbReference type="InterPro" id="IPR045862">
    <property type="entry name" value="Trf4-like"/>
</dbReference>
<proteinExistence type="predicted"/>
<accession>A0A1V9YMS8</accession>
<dbReference type="AlphaFoldDB" id="A0A1V9YMS8"/>
<feature type="compositionally biased region" description="Polar residues" evidence="1">
    <location>
        <begin position="18"/>
        <end position="30"/>
    </location>
</feature>
<dbReference type="GO" id="GO:0005730">
    <property type="term" value="C:nucleolus"/>
    <property type="evidence" value="ECO:0007669"/>
    <property type="project" value="TreeGrafter"/>
</dbReference>
<dbReference type="InterPro" id="IPR054708">
    <property type="entry name" value="MTPAP-like_central"/>
</dbReference>
<evidence type="ECO:0000313" key="4">
    <source>
        <dbReference type="Proteomes" id="UP000243579"/>
    </source>
</evidence>
<dbReference type="GO" id="GO:0031499">
    <property type="term" value="C:TRAMP complex"/>
    <property type="evidence" value="ECO:0007669"/>
    <property type="project" value="TreeGrafter"/>
</dbReference>
<dbReference type="InterPro" id="IPR043519">
    <property type="entry name" value="NT_sf"/>
</dbReference>
<keyword evidence="4" id="KW-1185">Reference proteome</keyword>
<feature type="region of interest" description="Disordered" evidence="1">
    <location>
        <begin position="18"/>
        <end position="118"/>
    </location>
</feature>